<evidence type="ECO:0000313" key="2">
    <source>
        <dbReference type="Proteomes" id="UP000028999"/>
    </source>
</evidence>
<accession>A0A078GSM9</accession>
<reference evidence="1 2" key="1">
    <citation type="journal article" date="2014" name="Science">
        <title>Plant genetics. Early allopolyploid evolution in the post-Neolithic Brassica napus oilseed genome.</title>
        <authorList>
            <person name="Chalhoub B."/>
            <person name="Denoeud F."/>
            <person name="Liu S."/>
            <person name="Parkin I.A."/>
            <person name="Tang H."/>
            <person name="Wang X."/>
            <person name="Chiquet J."/>
            <person name="Belcram H."/>
            <person name="Tong C."/>
            <person name="Samans B."/>
            <person name="Correa M."/>
            <person name="Da Silva C."/>
            <person name="Just J."/>
            <person name="Falentin C."/>
            <person name="Koh C.S."/>
            <person name="Le Clainche I."/>
            <person name="Bernard M."/>
            <person name="Bento P."/>
            <person name="Noel B."/>
            <person name="Labadie K."/>
            <person name="Alberti A."/>
            <person name="Charles M."/>
            <person name="Arnaud D."/>
            <person name="Guo H."/>
            <person name="Daviaud C."/>
            <person name="Alamery S."/>
            <person name="Jabbari K."/>
            <person name="Zhao M."/>
            <person name="Edger P.P."/>
            <person name="Chelaifa H."/>
            <person name="Tack D."/>
            <person name="Lassalle G."/>
            <person name="Mestiri I."/>
            <person name="Schnel N."/>
            <person name="Le Paslier M.C."/>
            <person name="Fan G."/>
            <person name="Renault V."/>
            <person name="Bayer P.E."/>
            <person name="Golicz A.A."/>
            <person name="Manoli S."/>
            <person name="Lee T.H."/>
            <person name="Thi V.H."/>
            <person name="Chalabi S."/>
            <person name="Hu Q."/>
            <person name="Fan C."/>
            <person name="Tollenaere R."/>
            <person name="Lu Y."/>
            <person name="Battail C."/>
            <person name="Shen J."/>
            <person name="Sidebottom C.H."/>
            <person name="Wang X."/>
            <person name="Canaguier A."/>
            <person name="Chauveau A."/>
            <person name="Berard A."/>
            <person name="Deniot G."/>
            <person name="Guan M."/>
            <person name="Liu Z."/>
            <person name="Sun F."/>
            <person name="Lim Y.P."/>
            <person name="Lyons E."/>
            <person name="Town C.D."/>
            <person name="Bancroft I."/>
            <person name="Wang X."/>
            <person name="Meng J."/>
            <person name="Ma J."/>
            <person name="Pires J.C."/>
            <person name="King G.J."/>
            <person name="Brunel D."/>
            <person name="Delourme R."/>
            <person name="Renard M."/>
            <person name="Aury J.M."/>
            <person name="Adams K.L."/>
            <person name="Batley J."/>
            <person name="Snowdon R.J."/>
            <person name="Tost J."/>
            <person name="Edwards D."/>
            <person name="Zhou Y."/>
            <person name="Hua W."/>
            <person name="Sharpe A.G."/>
            <person name="Paterson A.H."/>
            <person name="Guan C."/>
            <person name="Wincker P."/>
        </authorList>
    </citation>
    <scope>NUCLEOTIDE SEQUENCE [LARGE SCALE GENOMIC DNA]</scope>
    <source>
        <strain evidence="2">cv. Darmor-bzh</strain>
    </source>
</reference>
<proteinExistence type="predicted"/>
<keyword evidence="2" id="KW-1185">Reference proteome</keyword>
<name>A0A078GSM9_BRANA</name>
<protein>
    <submittedName>
        <fullName evidence="1">BnaA09g28090D protein</fullName>
    </submittedName>
</protein>
<dbReference type="AlphaFoldDB" id="A0A078GSM9"/>
<evidence type="ECO:0000313" key="1">
    <source>
        <dbReference type="EMBL" id="CDY27598.1"/>
    </source>
</evidence>
<organism evidence="1 2">
    <name type="scientific">Brassica napus</name>
    <name type="common">Rape</name>
    <dbReference type="NCBI Taxonomy" id="3708"/>
    <lineage>
        <taxon>Eukaryota</taxon>
        <taxon>Viridiplantae</taxon>
        <taxon>Streptophyta</taxon>
        <taxon>Embryophyta</taxon>
        <taxon>Tracheophyta</taxon>
        <taxon>Spermatophyta</taxon>
        <taxon>Magnoliopsida</taxon>
        <taxon>eudicotyledons</taxon>
        <taxon>Gunneridae</taxon>
        <taxon>Pentapetalae</taxon>
        <taxon>rosids</taxon>
        <taxon>malvids</taxon>
        <taxon>Brassicales</taxon>
        <taxon>Brassicaceae</taxon>
        <taxon>Brassiceae</taxon>
        <taxon>Brassica</taxon>
    </lineage>
</organism>
<dbReference type="EMBL" id="LK032207">
    <property type="protein sequence ID" value="CDY27598.1"/>
    <property type="molecule type" value="Genomic_DNA"/>
</dbReference>
<gene>
    <name evidence="1" type="primary">BnaA09g28090D</name>
    <name evidence="1" type="ORF">GSBRNA2T00038342001</name>
</gene>
<dbReference type="Gramene" id="CDY27598">
    <property type="protein sequence ID" value="CDY27598"/>
    <property type="gene ID" value="GSBRNA2T00038342001"/>
</dbReference>
<dbReference type="PaxDb" id="3708-A0A078GSM9"/>
<dbReference type="Proteomes" id="UP000028999">
    <property type="component" value="Unassembled WGS sequence"/>
</dbReference>
<sequence length="100" mass="10940">MEEPTATTTLQLSLSLNSSNSSPPGIGKGDRISNSFLDLEECLLLIHLQLPLSQLLLVYKRALVIVFELPAEHPLAKSRWNLNSIILIESIGTLVVSMVS</sequence>